<evidence type="ECO:0000313" key="1">
    <source>
        <dbReference type="EMBL" id="KDP29486.1"/>
    </source>
</evidence>
<organism evidence="1 2">
    <name type="scientific">Jatropha curcas</name>
    <name type="common">Barbados nut</name>
    <dbReference type="NCBI Taxonomy" id="180498"/>
    <lineage>
        <taxon>Eukaryota</taxon>
        <taxon>Viridiplantae</taxon>
        <taxon>Streptophyta</taxon>
        <taxon>Embryophyta</taxon>
        <taxon>Tracheophyta</taxon>
        <taxon>Spermatophyta</taxon>
        <taxon>Magnoliopsida</taxon>
        <taxon>eudicotyledons</taxon>
        <taxon>Gunneridae</taxon>
        <taxon>Pentapetalae</taxon>
        <taxon>rosids</taxon>
        <taxon>fabids</taxon>
        <taxon>Malpighiales</taxon>
        <taxon>Euphorbiaceae</taxon>
        <taxon>Crotonoideae</taxon>
        <taxon>Jatropheae</taxon>
        <taxon>Jatropha</taxon>
    </lineage>
</organism>
<dbReference type="AlphaFoldDB" id="A0A067JZT1"/>
<sequence>MAFINQVSSFVQSIPHDLWQIHPMNQLAWLKYFKELKPDYGFLSWLVRYFNPNTDAGPYGNIFHELYDKFWKRSKIKLNSPLWHPKLKEARTPIIE</sequence>
<name>A0A067JZT1_JATCU</name>
<accession>A0A067JZT1</accession>
<dbReference type="EMBL" id="KK914746">
    <property type="protein sequence ID" value="KDP29486.1"/>
    <property type="molecule type" value="Genomic_DNA"/>
</dbReference>
<dbReference type="Proteomes" id="UP000027138">
    <property type="component" value="Unassembled WGS sequence"/>
</dbReference>
<gene>
    <name evidence="1" type="ORF">JCGZ_19325</name>
</gene>
<protein>
    <submittedName>
        <fullName evidence="1">Uncharacterized protein</fullName>
    </submittedName>
</protein>
<keyword evidence="2" id="KW-1185">Reference proteome</keyword>
<proteinExistence type="predicted"/>
<evidence type="ECO:0000313" key="2">
    <source>
        <dbReference type="Proteomes" id="UP000027138"/>
    </source>
</evidence>
<reference evidence="1 2" key="1">
    <citation type="journal article" date="2014" name="PLoS ONE">
        <title>Global Analysis of Gene Expression Profiles in Physic Nut (Jatropha curcas L.) Seedlings Exposed to Salt Stress.</title>
        <authorList>
            <person name="Zhang L."/>
            <person name="Zhang C."/>
            <person name="Wu P."/>
            <person name="Chen Y."/>
            <person name="Li M."/>
            <person name="Jiang H."/>
            <person name="Wu G."/>
        </authorList>
    </citation>
    <scope>NUCLEOTIDE SEQUENCE [LARGE SCALE GENOMIC DNA]</scope>
    <source>
        <strain evidence="2">cv. GZQX0401</strain>
        <tissue evidence="1">Young leaves</tissue>
    </source>
</reference>